<evidence type="ECO:0000313" key="12">
    <source>
        <dbReference type="Proteomes" id="UP000072867"/>
    </source>
</evidence>
<feature type="non-terminal residue" evidence="11">
    <location>
        <position position="182"/>
    </location>
</feature>
<comment type="caution">
    <text evidence="11">The sequence shown here is derived from an EMBL/GenBank/DDBJ whole genome shotgun (WGS) entry which is preliminary data.</text>
</comment>
<feature type="domain" description="Tripartite ATP-independent periplasmic transporters DctQ component" evidence="10">
    <location>
        <begin position="46"/>
        <end position="171"/>
    </location>
</feature>
<comment type="subcellular location">
    <subcellularLocation>
        <location evidence="1 9">Cell inner membrane</location>
        <topology evidence="1 9">Multi-pass membrane protein</topology>
    </subcellularLocation>
</comment>
<evidence type="ECO:0000256" key="7">
    <source>
        <dbReference type="ARBA" id="ARBA00023136"/>
    </source>
</evidence>
<dbReference type="GO" id="GO:0015740">
    <property type="term" value="P:C4-dicarboxylate transport"/>
    <property type="evidence" value="ECO:0007669"/>
    <property type="project" value="TreeGrafter"/>
</dbReference>
<evidence type="ECO:0000256" key="1">
    <source>
        <dbReference type="ARBA" id="ARBA00004429"/>
    </source>
</evidence>
<name>A0A147HQV0_9SPHN</name>
<feature type="transmembrane region" description="Helical" evidence="9">
    <location>
        <begin position="149"/>
        <end position="170"/>
    </location>
</feature>
<dbReference type="AlphaFoldDB" id="A0A147HQV0"/>
<dbReference type="PANTHER" id="PTHR35011:SF2">
    <property type="entry name" value="2,3-DIKETO-L-GULONATE TRAP TRANSPORTER SMALL PERMEASE PROTEIN YIAM"/>
    <property type="match status" value="1"/>
</dbReference>
<keyword evidence="4 9" id="KW-0997">Cell inner membrane</keyword>
<evidence type="ECO:0000256" key="6">
    <source>
        <dbReference type="ARBA" id="ARBA00022989"/>
    </source>
</evidence>
<organism evidence="11 12">
    <name type="scientific">Sphingomonas sanguinis</name>
    <dbReference type="NCBI Taxonomy" id="33051"/>
    <lineage>
        <taxon>Bacteria</taxon>
        <taxon>Pseudomonadati</taxon>
        <taxon>Pseudomonadota</taxon>
        <taxon>Alphaproteobacteria</taxon>
        <taxon>Sphingomonadales</taxon>
        <taxon>Sphingomonadaceae</taxon>
        <taxon>Sphingomonas</taxon>
    </lineage>
</organism>
<proteinExistence type="inferred from homology"/>
<dbReference type="PANTHER" id="PTHR35011">
    <property type="entry name" value="2,3-DIKETO-L-GULONATE TRAP TRANSPORTER SMALL PERMEASE PROTEIN YIAM"/>
    <property type="match status" value="1"/>
</dbReference>
<comment type="similarity">
    <text evidence="8 9">Belongs to the TRAP transporter small permease family.</text>
</comment>
<dbReference type="EMBL" id="LDTD01000275">
    <property type="protein sequence ID" value="KTT62594.1"/>
    <property type="molecule type" value="Genomic_DNA"/>
</dbReference>
<accession>A0A147HQV0</accession>
<evidence type="ECO:0000313" key="11">
    <source>
        <dbReference type="EMBL" id="KTT62594.1"/>
    </source>
</evidence>
<dbReference type="GO" id="GO:0005886">
    <property type="term" value="C:plasma membrane"/>
    <property type="evidence" value="ECO:0007669"/>
    <property type="project" value="UniProtKB-SubCell"/>
</dbReference>
<evidence type="ECO:0000256" key="5">
    <source>
        <dbReference type="ARBA" id="ARBA00022692"/>
    </source>
</evidence>
<keyword evidence="6 9" id="KW-1133">Transmembrane helix</keyword>
<comment type="function">
    <text evidence="9">Part of the tripartite ATP-independent periplasmic (TRAP) transport system.</text>
</comment>
<dbReference type="Pfam" id="PF04290">
    <property type="entry name" value="DctQ"/>
    <property type="match status" value="1"/>
</dbReference>
<evidence type="ECO:0000256" key="8">
    <source>
        <dbReference type="ARBA" id="ARBA00038436"/>
    </source>
</evidence>
<comment type="subunit">
    <text evidence="9">The complex comprises the extracytoplasmic solute receptor protein and the two transmembrane proteins.</text>
</comment>
<evidence type="ECO:0000256" key="2">
    <source>
        <dbReference type="ARBA" id="ARBA00022448"/>
    </source>
</evidence>
<keyword evidence="5 9" id="KW-0812">Transmembrane</keyword>
<evidence type="ECO:0000256" key="9">
    <source>
        <dbReference type="RuleBase" id="RU369079"/>
    </source>
</evidence>
<reference evidence="11 12" key="1">
    <citation type="journal article" date="2016" name="Front. Microbiol.">
        <title>Genomic Resource of Rice Seed Associated Bacteria.</title>
        <authorList>
            <person name="Midha S."/>
            <person name="Bansal K."/>
            <person name="Sharma S."/>
            <person name="Kumar N."/>
            <person name="Patil P.P."/>
            <person name="Chaudhry V."/>
            <person name="Patil P.B."/>
        </authorList>
    </citation>
    <scope>NUCLEOTIDE SEQUENCE [LARGE SCALE GENOMIC DNA]</scope>
    <source>
        <strain evidence="11 12">NS319</strain>
    </source>
</reference>
<keyword evidence="7 9" id="KW-0472">Membrane</keyword>
<dbReference type="GO" id="GO:0022857">
    <property type="term" value="F:transmembrane transporter activity"/>
    <property type="evidence" value="ECO:0007669"/>
    <property type="project" value="UniProtKB-UniRule"/>
</dbReference>
<feature type="transmembrane region" description="Helical" evidence="9">
    <location>
        <begin position="107"/>
        <end position="129"/>
    </location>
</feature>
<sequence>MAMQLAEQSSASLLPATGLVSITRALERGLGAIVSAAAALLVVAEIGVLFAGVCTRYVFPRPLIWSDELAGILFLWLAMLGAAVAFRRGEHMRMTALVASAGPRLWAYLDVVATCAALAFLVLIVHPAYEYAYEESFITTPALQISNTWRAAALPVGICLMALFALLRLARAGDFKTFLLAA</sequence>
<feature type="transmembrane region" description="Helical" evidence="9">
    <location>
        <begin position="30"/>
        <end position="51"/>
    </location>
</feature>
<feature type="transmembrane region" description="Helical" evidence="9">
    <location>
        <begin position="63"/>
        <end position="86"/>
    </location>
</feature>
<evidence type="ECO:0000256" key="3">
    <source>
        <dbReference type="ARBA" id="ARBA00022475"/>
    </source>
</evidence>
<evidence type="ECO:0000256" key="4">
    <source>
        <dbReference type="ARBA" id="ARBA00022519"/>
    </source>
</evidence>
<gene>
    <name evidence="11" type="ORF">NS319_19530</name>
</gene>
<protein>
    <recommendedName>
        <fullName evidence="9">TRAP transporter small permease protein</fullName>
    </recommendedName>
</protein>
<dbReference type="Proteomes" id="UP000072867">
    <property type="component" value="Unassembled WGS sequence"/>
</dbReference>
<keyword evidence="2 9" id="KW-0813">Transport</keyword>
<dbReference type="InterPro" id="IPR055348">
    <property type="entry name" value="DctQ"/>
</dbReference>
<dbReference type="InterPro" id="IPR007387">
    <property type="entry name" value="TRAP_DctQ"/>
</dbReference>
<dbReference type="RefSeq" id="WP_153003223.1">
    <property type="nucleotide sequence ID" value="NZ_LDTD01000275.1"/>
</dbReference>
<evidence type="ECO:0000259" key="10">
    <source>
        <dbReference type="Pfam" id="PF04290"/>
    </source>
</evidence>
<keyword evidence="3" id="KW-1003">Cell membrane</keyword>